<dbReference type="Proteomes" id="UP001642520">
    <property type="component" value="Unassembled WGS sequence"/>
</dbReference>
<dbReference type="InterPro" id="IPR051291">
    <property type="entry name" value="CIMAP"/>
</dbReference>
<keyword evidence="3" id="KW-1185">Reference proteome</keyword>
<reference evidence="2 3" key="1">
    <citation type="submission" date="2024-08" db="EMBL/GenBank/DDBJ databases">
        <authorList>
            <person name="Will J Nash"/>
            <person name="Angela Man"/>
            <person name="Seanna McTaggart"/>
            <person name="Kendall Baker"/>
            <person name="Tom Barker"/>
            <person name="Leah Catchpole"/>
            <person name="Alex Durrant"/>
            <person name="Karim Gharbi"/>
            <person name="Naomi Irish"/>
            <person name="Gemy Kaithakottil"/>
            <person name="Debby Ku"/>
            <person name="Aaliyah Providence"/>
            <person name="Felix Shaw"/>
            <person name="David Swarbreck"/>
            <person name="Chris Watkins"/>
            <person name="Ann M. McCartney"/>
            <person name="Giulio Formenti"/>
            <person name="Alice Mouton"/>
            <person name="Noel Vella"/>
            <person name="Bjorn M von Reumont"/>
            <person name="Adriana Vella"/>
            <person name="Wilfried Haerty"/>
        </authorList>
    </citation>
    <scope>NUCLEOTIDE SEQUENCE [LARGE SCALE GENOMIC DNA]</scope>
</reference>
<gene>
    <name evidence="2" type="ORF">XYLVIOL_LOCUS6008</name>
</gene>
<sequence>MTGRTELRRFLTPGPGDYQHEKKKTASQIQDEKIREERRMSSRQPRFLDTLYRRKMRENFPAPNCYKVKGAFDKYFKIRCKCDPYALEPPPFGQTAKRFDDKIQSDIPGPGTYDPPKPIKCTGSIYPAPFGVCSVRFKKDPDDNGPGPGDYHLVVGNLAYELQKRFKYTLAKPIYPQTYFDEIPFYEDEEDYNVICSPERTEEKKSSIYHAAFKSRTERFPKPEKTDVPDSGAYEVLTAFKATRDKCDFLCRRLAPPFGTRSSRLPKRIEVVAPDPTTYYLATDISENVRGGVINPSPRRTKAPSLDPGPAHYCIHPYLSSTLLKRSFNVTLGKPKVIANLAKQEKHKGSRCPRTRKKLGWFAKSIRERKTCRSISF</sequence>
<evidence type="ECO:0000313" key="3">
    <source>
        <dbReference type="Proteomes" id="UP001642520"/>
    </source>
</evidence>
<dbReference type="PANTHER" id="PTHR21580:SF60">
    <property type="entry name" value="SPERM-TAIL PG-RICH REPEAT-CONTAINING PROTEIN 2"/>
    <property type="match status" value="1"/>
</dbReference>
<name>A0ABP1NQI4_XYLVO</name>
<dbReference type="InterPro" id="IPR010736">
    <property type="entry name" value="SHIPPO-rpt"/>
</dbReference>
<dbReference type="Pfam" id="PF07004">
    <property type="entry name" value="SHIPPO-rpt"/>
    <property type="match status" value="2"/>
</dbReference>
<dbReference type="PANTHER" id="PTHR21580">
    <property type="entry name" value="SHIPPO-1-RELATED"/>
    <property type="match status" value="1"/>
</dbReference>
<evidence type="ECO:0008006" key="4">
    <source>
        <dbReference type="Google" id="ProtNLM"/>
    </source>
</evidence>
<accession>A0ABP1NQI4</accession>
<dbReference type="EMBL" id="CAXAJV020001293">
    <property type="protein sequence ID" value="CAL7943303.1"/>
    <property type="molecule type" value="Genomic_DNA"/>
</dbReference>
<feature type="region of interest" description="Disordered" evidence="1">
    <location>
        <begin position="1"/>
        <end position="46"/>
    </location>
</feature>
<comment type="caution">
    <text evidence="2">The sequence shown here is derived from an EMBL/GenBank/DDBJ whole genome shotgun (WGS) entry which is preliminary data.</text>
</comment>
<proteinExistence type="predicted"/>
<evidence type="ECO:0000313" key="2">
    <source>
        <dbReference type="EMBL" id="CAL7943303.1"/>
    </source>
</evidence>
<protein>
    <recommendedName>
        <fullName evidence="4">Sperm-tail PG-rich repeat-containing protein 2</fullName>
    </recommendedName>
</protein>
<evidence type="ECO:0000256" key="1">
    <source>
        <dbReference type="SAM" id="MobiDB-lite"/>
    </source>
</evidence>
<feature type="compositionally biased region" description="Basic and acidic residues" evidence="1">
    <location>
        <begin position="30"/>
        <end position="40"/>
    </location>
</feature>
<organism evidence="2 3">
    <name type="scientific">Xylocopa violacea</name>
    <name type="common">Violet carpenter bee</name>
    <name type="synonym">Apis violacea</name>
    <dbReference type="NCBI Taxonomy" id="135666"/>
    <lineage>
        <taxon>Eukaryota</taxon>
        <taxon>Metazoa</taxon>
        <taxon>Ecdysozoa</taxon>
        <taxon>Arthropoda</taxon>
        <taxon>Hexapoda</taxon>
        <taxon>Insecta</taxon>
        <taxon>Pterygota</taxon>
        <taxon>Neoptera</taxon>
        <taxon>Endopterygota</taxon>
        <taxon>Hymenoptera</taxon>
        <taxon>Apocrita</taxon>
        <taxon>Aculeata</taxon>
        <taxon>Apoidea</taxon>
        <taxon>Anthophila</taxon>
        <taxon>Apidae</taxon>
        <taxon>Xylocopa</taxon>
        <taxon>Xylocopa</taxon>
    </lineage>
</organism>